<evidence type="ECO:0000313" key="3">
    <source>
        <dbReference type="Proteomes" id="UP001222275"/>
    </source>
</evidence>
<evidence type="ECO:0000256" key="1">
    <source>
        <dbReference type="ARBA" id="ARBA00008769"/>
    </source>
</evidence>
<keyword evidence="3" id="KW-1185">Reference proteome</keyword>
<evidence type="ECO:0000313" key="2">
    <source>
        <dbReference type="EMBL" id="WEJ61609.1"/>
    </source>
</evidence>
<protein>
    <submittedName>
        <fullName evidence="2">Carbohydrate porin</fullName>
    </submittedName>
</protein>
<sequence length="350" mass="39112">MANTSIPLNTELGINLIHQHTSDSQITPETTFSVDLSIEYAFSETDLIGLHIEGSSTPQKEGLSSTILDSNADSSSAIDHADNGRIQVSQLFYQSTHQNNKRFTIGLLDVTSFLDSSLIVNDENQQFITPSLVNNPVIDFPDYVIGLAYESNLVKNITSTVFISSTHGIADNQSRNYANLFEVQKDEKGLFSAAEIQYINQDWLINGGIWLHNGNHEALDDNTKIDLSNYGIYSNINRIVGNHTLGFRAGLANPKVSIASEFISLAYQYSTKQTIFGLGYSKIITSGFNEDETLKNNQEMIELYSKYELNENLSLTPTIQLYKNPQIDTTLVKKVPNNLFNLSLRLNYQF</sequence>
<organism evidence="2 3">
    <name type="scientific">Thiomicrorhabdus lithotrophica</name>
    <dbReference type="NCBI Taxonomy" id="2949997"/>
    <lineage>
        <taxon>Bacteria</taxon>
        <taxon>Pseudomonadati</taxon>
        <taxon>Pseudomonadota</taxon>
        <taxon>Gammaproteobacteria</taxon>
        <taxon>Thiotrichales</taxon>
        <taxon>Piscirickettsiaceae</taxon>
        <taxon>Thiomicrorhabdus</taxon>
    </lineage>
</organism>
<dbReference type="Proteomes" id="UP001222275">
    <property type="component" value="Chromosome"/>
</dbReference>
<dbReference type="EMBL" id="CP102381">
    <property type="protein sequence ID" value="WEJ61609.1"/>
    <property type="molecule type" value="Genomic_DNA"/>
</dbReference>
<dbReference type="Gene3D" id="2.40.160.180">
    <property type="entry name" value="Carbohydrate-selective porin OprB"/>
    <property type="match status" value="1"/>
</dbReference>
<comment type="similarity">
    <text evidence="1">Belongs to the OprB family.</text>
</comment>
<dbReference type="RefSeq" id="WP_275593867.1">
    <property type="nucleotide sequence ID" value="NZ_CP102381.1"/>
</dbReference>
<reference evidence="2 3" key="1">
    <citation type="submission" date="2022-06" db="EMBL/GenBank/DDBJ databases">
        <title>Thiomicrohabdus sp. nov, an obligately chemolithoautotrophic, sulfur-oxidizing bacterium isolated from beach of Guanyin Mountain. Amoy.</title>
        <authorList>
            <person name="Zhu H."/>
        </authorList>
    </citation>
    <scope>NUCLEOTIDE SEQUENCE [LARGE SCALE GENOMIC DNA]</scope>
    <source>
        <strain evidence="2 3">XGS-01</strain>
    </source>
</reference>
<gene>
    <name evidence="2" type="ORF">NR989_06220</name>
</gene>
<proteinExistence type="inferred from homology"/>
<accession>A0ABY8C6T3</accession>
<dbReference type="InterPro" id="IPR038673">
    <property type="entry name" value="OprB_sf"/>
</dbReference>
<name>A0ABY8C6T3_9GAMM</name>